<keyword evidence="2" id="KW-1185">Reference proteome</keyword>
<protein>
    <submittedName>
        <fullName evidence="1">Uncharacterized protein</fullName>
    </submittedName>
</protein>
<comment type="caution">
    <text evidence="1">The sequence shown here is derived from an EMBL/GenBank/DDBJ whole genome shotgun (WGS) entry which is preliminary data.</text>
</comment>
<dbReference type="EMBL" id="JBBPBM010000020">
    <property type="protein sequence ID" value="KAK8552323.1"/>
    <property type="molecule type" value="Genomic_DNA"/>
</dbReference>
<evidence type="ECO:0000313" key="1">
    <source>
        <dbReference type="EMBL" id="KAK8552323.1"/>
    </source>
</evidence>
<accession>A0ABR2E739</accession>
<name>A0ABR2E739_9ROSI</name>
<gene>
    <name evidence="1" type="ORF">V6N12_040924</name>
</gene>
<reference evidence="1 2" key="1">
    <citation type="journal article" date="2024" name="G3 (Bethesda)">
        <title>Genome assembly of Hibiscus sabdariffa L. provides insights into metabolisms of medicinal natural products.</title>
        <authorList>
            <person name="Kim T."/>
        </authorList>
    </citation>
    <scope>NUCLEOTIDE SEQUENCE [LARGE SCALE GENOMIC DNA]</scope>
    <source>
        <strain evidence="1">TK-2024</strain>
        <tissue evidence="1">Old leaves</tissue>
    </source>
</reference>
<organism evidence="1 2">
    <name type="scientific">Hibiscus sabdariffa</name>
    <name type="common">roselle</name>
    <dbReference type="NCBI Taxonomy" id="183260"/>
    <lineage>
        <taxon>Eukaryota</taxon>
        <taxon>Viridiplantae</taxon>
        <taxon>Streptophyta</taxon>
        <taxon>Embryophyta</taxon>
        <taxon>Tracheophyta</taxon>
        <taxon>Spermatophyta</taxon>
        <taxon>Magnoliopsida</taxon>
        <taxon>eudicotyledons</taxon>
        <taxon>Gunneridae</taxon>
        <taxon>Pentapetalae</taxon>
        <taxon>rosids</taxon>
        <taxon>malvids</taxon>
        <taxon>Malvales</taxon>
        <taxon>Malvaceae</taxon>
        <taxon>Malvoideae</taxon>
        <taxon>Hibiscus</taxon>
    </lineage>
</organism>
<evidence type="ECO:0000313" key="2">
    <source>
        <dbReference type="Proteomes" id="UP001472677"/>
    </source>
</evidence>
<dbReference type="Proteomes" id="UP001472677">
    <property type="component" value="Unassembled WGS sequence"/>
</dbReference>
<sequence>MFHTLHVSQMNGELTIPVPSAEVQSIIPKTNSELIVSVPSIEVQSITHFWTTNAKNMMHNNYWKDCQEHPNSLGESSGHEIIGSGS</sequence>
<proteinExistence type="predicted"/>